<reference evidence="1" key="1">
    <citation type="submission" date="2023-10" db="EMBL/GenBank/DDBJ databases">
        <title>Genome assembly of Pristionchus species.</title>
        <authorList>
            <person name="Yoshida K."/>
            <person name="Sommer R.J."/>
        </authorList>
    </citation>
    <scope>NUCLEOTIDE SEQUENCE</scope>
    <source>
        <strain evidence="1">RS5133</strain>
    </source>
</reference>
<feature type="non-terminal residue" evidence="1">
    <location>
        <position position="71"/>
    </location>
</feature>
<accession>A0AAV5VMF3</accession>
<sequence length="71" mass="7577">SSFSICKLSLRCIFIESSLRGRLTSCSHSETKFSNSSTSGTDPVGVVSFSSTRATSSCAFFLVASIVLCKR</sequence>
<dbReference type="AlphaFoldDB" id="A0AAV5VMF3"/>
<proteinExistence type="predicted"/>
<protein>
    <submittedName>
        <fullName evidence="1">Uncharacterized protein</fullName>
    </submittedName>
</protein>
<dbReference type="EMBL" id="BTSY01000003">
    <property type="protein sequence ID" value="GMT19892.1"/>
    <property type="molecule type" value="Genomic_DNA"/>
</dbReference>
<comment type="caution">
    <text evidence="1">The sequence shown here is derived from an EMBL/GenBank/DDBJ whole genome shotgun (WGS) entry which is preliminary data.</text>
</comment>
<organism evidence="1 2">
    <name type="scientific">Pristionchus fissidentatus</name>
    <dbReference type="NCBI Taxonomy" id="1538716"/>
    <lineage>
        <taxon>Eukaryota</taxon>
        <taxon>Metazoa</taxon>
        <taxon>Ecdysozoa</taxon>
        <taxon>Nematoda</taxon>
        <taxon>Chromadorea</taxon>
        <taxon>Rhabditida</taxon>
        <taxon>Rhabditina</taxon>
        <taxon>Diplogasteromorpha</taxon>
        <taxon>Diplogasteroidea</taxon>
        <taxon>Neodiplogasteridae</taxon>
        <taxon>Pristionchus</taxon>
    </lineage>
</organism>
<evidence type="ECO:0000313" key="2">
    <source>
        <dbReference type="Proteomes" id="UP001432322"/>
    </source>
</evidence>
<feature type="non-terminal residue" evidence="1">
    <location>
        <position position="1"/>
    </location>
</feature>
<dbReference type="Proteomes" id="UP001432322">
    <property type="component" value="Unassembled WGS sequence"/>
</dbReference>
<gene>
    <name evidence="1" type="ORF">PFISCL1PPCAC_11189</name>
</gene>
<name>A0AAV5VMF3_9BILA</name>
<evidence type="ECO:0000313" key="1">
    <source>
        <dbReference type="EMBL" id="GMT19892.1"/>
    </source>
</evidence>
<keyword evidence="2" id="KW-1185">Reference proteome</keyword>